<evidence type="ECO:0000259" key="16">
    <source>
        <dbReference type="PROSITE" id="PS51195"/>
    </source>
</evidence>
<evidence type="ECO:0000256" key="6">
    <source>
        <dbReference type="ARBA" id="ARBA00022806"/>
    </source>
</evidence>
<evidence type="ECO:0000256" key="4">
    <source>
        <dbReference type="ARBA" id="ARBA00022741"/>
    </source>
</evidence>
<gene>
    <name evidence="17" type="ORF">JTE90_024892</name>
</gene>
<dbReference type="PROSITE" id="PS00039">
    <property type="entry name" value="DEAD_ATP_HELICASE"/>
    <property type="match status" value="1"/>
</dbReference>
<evidence type="ECO:0000259" key="15">
    <source>
        <dbReference type="PROSITE" id="PS51194"/>
    </source>
</evidence>
<dbReference type="InterPro" id="IPR033517">
    <property type="entry name" value="DDX54/DBP10_DEAD-box_helicase"/>
</dbReference>
<evidence type="ECO:0000313" key="17">
    <source>
        <dbReference type="EMBL" id="KAG8190766.1"/>
    </source>
</evidence>
<dbReference type="EMBL" id="JAFNEN010000175">
    <property type="protein sequence ID" value="KAG8190766.1"/>
    <property type="molecule type" value="Genomic_DNA"/>
</dbReference>
<dbReference type="PANTHER" id="PTHR47959:SF8">
    <property type="entry name" value="RNA HELICASE"/>
    <property type="match status" value="1"/>
</dbReference>
<dbReference type="InterPro" id="IPR050079">
    <property type="entry name" value="DEAD_box_RNA_helicase"/>
</dbReference>
<dbReference type="InterPro" id="IPR001650">
    <property type="entry name" value="Helicase_C-like"/>
</dbReference>
<evidence type="ECO:0000259" key="14">
    <source>
        <dbReference type="PROSITE" id="PS51192"/>
    </source>
</evidence>
<keyword evidence="6 12" id="KW-0347">Helicase</keyword>
<keyword evidence="5 12" id="KW-0378">Hydrolase</keyword>
<dbReference type="InterPro" id="IPR000629">
    <property type="entry name" value="RNA-helicase_DEAD-box_CS"/>
</dbReference>
<feature type="short sequence motif" description="Q motif" evidence="11">
    <location>
        <begin position="34"/>
        <end position="62"/>
    </location>
</feature>
<evidence type="ECO:0000256" key="10">
    <source>
        <dbReference type="ARBA" id="ARBA00047984"/>
    </source>
</evidence>
<evidence type="ECO:0000256" key="12">
    <source>
        <dbReference type="RuleBase" id="RU000492"/>
    </source>
</evidence>
<feature type="compositionally biased region" description="Basic and acidic residues" evidence="13">
    <location>
        <begin position="709"/>
        <end position="730"/>
    </location>
</feature>
<dbReference type="Proteomes" id="UP000827092">
    <property type="component" value="Unassembled WGS sequence"/>
</dbReference>
<dbReference type="SMART" id="SM01123">
    <property type="entry name" value="DBP10CT"/>
    <property type="match status" value="1"/>
</dbReference>
<dbReference type="EC" id="3.6.4.13" evidence="3"/>
<dbReference type="GO" id="GO:0003724">
    <property type="term" value="F:RNA helicase activity"/>
    <property type="evidence" value="ECO:0007669"/>
    <property type="project" value="UniProtKB-EC"/>
</dbReference>
<keyword evidence="7 12" id="KW-0067">ATP-binding</keyword>
<feature type="compositionally biased region" description="Basic residues" evidence="13">
    <location>
        <begin position="624"/>
        <end position="638"/>
    </location>
</feature>
<reference evidence="17 18" key="1">
    <citation type="journal article" date="2022" name="Nat. Ecol. Evol.">
        <title>A masculinizing supergene underlies an exaggerated male reproductive morph in a spider.</title>
        <authorList>
            <person name="Hendrickx F."/>
            <person name="De Corte Z."/>
            <person name="Sonet G."/>
            <person name="Van Belleghem S.M."/>
            <person name="Kostlbacher S."/>
            <person name="Vangestel C."/>
        </authorList>
    </citation>
    <scope>NUCLEOTIDE SEQUENCE [LARGE SCALE GENOMIC DNA]</scope>
    <source>
        <strain evidence="17">W744_W776</strain>
    </source>
</reference>
<evidence type="ECO:0000256" key="3">
    <source>
        <dbReference type="ARBA" id="ARBA00012552"/>
    </source>
</evidence>
<dbReference type="Pfam" id="PF00271">
    <property type="entry name" value="Helicase_C"/>
    <property type="match status" value="1"/>
</dbReference>
<dbReference type="PROSITE" id="PS51194">
    <property type="entry name" value="HELICASE_CTER"/>
    <property type="match status" value="1"/>
</dbReference>
<evidence type="ECO:0000256" key="9">
    <source>
        <dbReference type="ARBA" id="ARBA00023242"/>
    </source>
</evidence>
<keyword evidence="18" id="KW-1185">Reference proteome</keyword>
<dbReference type="PANTHER" id="PTHR47959">
    <property type="entry name" value="ATP-DEPENDENT RNA HELICASE RHLE-RELATED"/>
    <property type="match status" value="1"/>
</dbReference>
<keyword evidence="4 12" id="KW-0547">Nucleotide-binding</keyword>
<feature type="region of interest" description="Disordered" evidence="13">
    <location>
        <begin position="621"/>
        <end position="653"/>
    </location>
</feature>
<feature type="region of interest" description="Disordered" evidence="13">
    <location>
        <begin position="1"/>
        <end position="34"/>
    </location>
</feature>
<dbReference type="Gene3D" id="3.40.50.300">
    <property type="entry name" value="P-loop containing nucleotide triphosphate hydrolases"/>
    <property type="match status" value="2"/>
</dbReference>
<comment type="caution">
    <text evidence="17">The sequence shown here is derived from an EMBL/GenBank/DDBJ whole genome shotgun (WGS) entry which is preliminary data.</text>
</comment>
<feature type="compositionally biased region" description="Basic residues" evidence="13">
    <location>
        <begin position="731"/>
        <end position="757"/>
    </location>
</feature>
<comment type="similarity">
    <text evidence="2">Belongs to the DEAD box helicase family. DDX54/DBP10 subfamily.</text>
</comment>
<dbReference type="Pfam" id="PF00270">
    <property type="entry name" value="DEAD"/>
    <property type="match status" value="1"/>
</dbReference>
<feature type="domain" description="DEAD-box RNA helicase Q" evidence="16">
    <location>
        <begin position="34"/>
        <end position="62"/>
    </location>
</feature>
<evidence type="ECO:0000256" key="8">
    <source>
        <dbReference type="ARBA" id="ARBA00022884"/>
    </source>
</evidence>
<dbReference type="CDD" id="cd17959">
    <property type="entry name" value="DEADc_DDX54"/>
    <property type="match status" value="1"/>
</dbReference>
<dbReference type="PROSITE" id="PS51195">
    <property type="entry name" value="Q_MOTIF"/>
    <property type="match status" value="1"/>
</dbReference>
<evidence type="ECO:0000256" key="1">
    <source>
        <dbReference type="ARBA" id="ARBA00004604"/>
    </source>
</evidence>
<feature type="domain" description="Helicase C-terminal" evidence="15">
    <location>
        <begin position="271"/>
        <end position="411"/>
    </location>
</feature>
<dbReference type="FunFam" id="3.40.50.300:FF:000865">
    <property type="entry name" value="ATP-dependent RNA helicase DDX54"/>
    <property type="match status" value="1"/>
</dbReference>
<accession>A0AAV6V4W9</accession>
<dbReference type="SUPFAM" id="SSF52540">
    <property type="entry name" value="P-loop containing nucleoside triphosphate hydrolases"/>
    <property type="match status" value="2"/>
</dbReference>
<dbReference type="InterPro" id="IPR014001">
    <property type="entry name" value="Helicase_ATP-bd"/>
</dbReference>
<evidence type="ECO:0000256" key="11">
    <source>
        <dbReference type="PROSITE-ProRule" id="PRU00552"/>
    </source>
</evidence>
<proteinExistence type="inferred from homology"/>
<dbReference type="InterPro" id="IPR012541">
    <property type="entry name" value="DBP10_C"/>
</dbReference>
<dbReference type="CDD" id="cd18787">
    <property type="entry name" value="SF2_C_DEAD"/>
    <property type="match status" value="1"/>
</dbReference>
<feature type="domain" description="Helicase ATP-binding" evidence="14">
    <location>
        <begin position="65"/>
        <end position="237"/>
    </location>
</feature>
<dbReference type="AlphaFoldDB" id="A0AAV6V4W9"/>
<dbReference type="InterPro" id="IPR014014">
    <property type="entry name" value="RNA_helicase_DEAD_Q_motif"/>
</dbReference>
<comment type="catalytic activity">
    <reaction evidence="10">
        <text>ATP + H2O = ADP + phosphate + H(+)</text>
        <dbReference type="Rhea" id="RHEA:13065"/>
        <dbReference type="ChEBI" id="CHEBI:15377"/>
        <dbReference type="ChEBI" id="CHEBI:15378"/>
        <dbReference type="ChEBI" id="CHEBI:30616"/>
        <dbReference type="ChEBI" id="CHEBI:43474"/>
        <dbReference type="ChEBI" id="CHEBI:456216"/>
        <dbReference type="EC" id="3.6.4.13"/>
    </reaction>
</comment>
<dbReference type="GO" id="GO:0005524">
    <property type="term" value="F:ATP binding"/>
    <property type="evidence" value="ECO:0007669"/>
    <property type="project" value="UniProtKB-KW"/>
</dbReference>
<protein>
    <recommendedName>
        <fullName evidence="3">RNA helicase</fullName>
        <ecNumber evidence="3">3.6.4.13</ecNumber>
    </recommendedName>
</protein>
<name>A0AAV6V4W9_9ARAC</name>
<evidence type="ECO:0000256" key="13">
    <source>
        <dbReference type="SAM" id="MobiDB-lite"/>
    </source>
</evidence>
<dbReference type="PROSITE" id="PS51192">
    <property type="entry name" value="HELICASE_ATP_BIND_1"/>
    <property type="match status" value="1"/>
</dbReference>
<sequence>MGLFLPSNKDSSVKKTMEDDMMLPQGKGKKTKSGGFQSMNLSYPVLRAILKKGYKIPTPIQRKAIPVIMEGKNVMAMARTGSGKTAAFLVPMLEKLKKRTSIQGARALIFSPTRELATQTLKFTRELSRNTNLKSILVLGGEKIEDQFAALHEIPDIIIATPGRFLHLVVEMDLKLSAMEYVVFDEADRLFEMGFQEQLQEVLNRLPSERQTCLFSATLPKVLVDFVKMGVEDPILIRLDVDLQISENLKSTYLLCRNGDKLPVLLYLLKNVIDLDKELTVVFLATKHHVEYTKDVLEVAGIPCSYIYSSLDQMARTINIAKFRAKKVGVMLVTDIAARGIDIPLLDNVINVNFPAKPKLYVHRVGRVARAGRCGRAFSLVSSDETPFLLDLHLFLGKSIDFAKPSMDDEDGVCGSVPQAIIDDEADLLRTWHEKHFDLESMLKVTKNAYNQYIKSRPNPSSESVKRMKEFSFVSTEFHPIFKDDAALERNKMLCEMKNYRPNTTIFELGTLAKTAASAVMRKKRAVHSRFVKKGTKNESVTVQSNNDQADVELADEEDLKSFKENTTVTFQDRNNRFKDTEHYLPYVSSEHYKEKGLGLESTFERQAEGAVLDLTLDEGNNVKQKHSRHWDRKKKKFVHEDNQERSKKMKTESGVWIPKSYKSDLYKKWQEKNKIKYQPNANDSDDDDGNQFGKKRKLPANMKGNRRGPQDNLRKPPRRELKNKEEILKERKRKERQQSHQKKKSILKANRKNKRR</sequence>
<dbReference type="InterPro" id="IPR027417">
    <property type="entry name" value="P-loop_NTPase"/>
</dbReference>
<dbReference type="Pfam" id="PF08147">
    <property type="entry name" value="DBP10CT"/>
    <property type="match status" value="1"/>
</dbReference>
<comment type="subcellular location">
    <subcellularLocation>
        <location evidence="1">Nucleus</location>
        <location evidence="1">Nucleolus</location>
    </subcellularLocation>
</comment>
<dbReference type="GO" id="GO:0005829">
    <property type="term" value="C:cytosol"/>
    <property type="evidence" value="ECO:0007669"/>
    <property type="project" value="TreeGrafter"/>
</dbReference>
<dbReference type="GO" id="GO:0005730">
    <property type="term" value="C:nucleolus"/>
    <property type="evidence" value="ECO:0007669"/>
    <property type="project" value="UniProtKB-SubCell"/>
</dbReference>
<organism evidence="17 18">
    <name type="scientific">Oedothorax gibbosus</name>
    <dbReference type="NCBI Taxonomy" id="931172"/>
    <lineage>
        <taxon>Eukaryota</taxon>
        <taxon>Metazoa</taxon>
        <taxon>Ecdysozoa</taxon>
        <taxon>Arthropoda</taxon>
        <taxon>Chelicerata</taxon>
        <taxon>Arachnida</taxon>
        <taxon>Araneae</taxon>
        <taxon>Araneomorphae</taxon>
        <taxon>Entelegynae</taxon>
        <taxon>Araneoidea</taxon>
        <taxon>Linyphiidae</taxon>
        <taxon>Erigoninae</taxon>
        <taxon>Oedothorax</taxon>
    </lineage>
</organism>
<evidence type="ECO:0000313" key="18">
    <source>
        <dbReference type="Proteomes" id="UP000827092"/>
    </source>
</evidence>
<dbReference type="GO" id="GO:0016787">
    <property type="term" value="F:hydrolase activity"/>
    <property type="evidence" value="ECO:0007669"/>
    <property type="project" value="UniProtKB-KW"/>
</dbReference>
<feature type="region of interest" description="Disordered" evidence="13">
    <location>
        <begin position="677"/>
        <end position="757"/>
    </location>
</feature>
<keyword evidence="8" id="KW-0694">RNA-binding</keyword>
<evidence type="ECO:0000256" key="7">
    <source>
        <dbReference type="ARBA" id="ARBA00022840"/>
    </source>
</evidence>
<evidence type="ECO:0000256" key="5">
    <source>
        <dbReference type="ARBA" id="ARBA00022801"/>
    </source>
</evidence>
<dbReference type="SMART" id="SM00490">
    <property type="entry name" value="HELICc"/>
    <property type="match status" value="1"/>
</dbReference>
<dbReference type="InterPro" id="IPR011545">
    <property type="entry name" value="DEAD/DEAH_box_helicase_dom"/>
</dbReference>
<dbReference type="GO" id="GO:0003723">
    <property type="term" value="F:RNA binding"/>
    <property type="evidence" value="ECO:0007669"/>
    <property type="project" value="UniProtKB-KW"/>
</dbReference>
<dbReference type="SMART" id="SM00487">
    <property type="entry name" value="DEXDc"/>
    <property type="match status" value="1"/>
</dbReference>
<keyword evidence="9" id="KW-0539">Nucleus</keyword>
<evidence type="ECO:0000256" key="2">
    <source>
        <dbReference type="ARBA" id="ARBA00010379"/>
    </source>
</evidence>
<feature type="compositionally biased region" description="Basic and acidic residues" evidence="13">
    <location>
        <begin position="639"/>
        <end position="652"/>
    </location>
</feature>